<accession>A0A1F5SW00</accession>
<comment type="caution">
    <text evidence="1">The sequence shown here is derived from an EMBL/GenBank/DDBJ whole genome shotgun (WGS) entry which is preliminary data.</text>
</comment>
<evidence type="ECO:0000313" key="1">
    <source>
        <dbReference type="EMBL" id="OGF30904.1"/>
    </source>
</evidence>
<dbReference type="Proteomes" id="UP000179001">
    <property type="component" value="Unassembled WGS sequence"/>
</dbReference>
<evidence type="ECO:0000313" key="2">
    <source>
        <dbReference type="Proteomes" id="UP000179001"/>
    </source>
</evidence>
<dbReference type="AlphaFoldDB" id="A0A1F5SW00"/>
<proteinExistence type="predicted"/>
<name>A0A1F5SW00_9BACT</name>
<organism evidence="1 2">
    <name type="scientific">Candidatus Falkowbacteria bacterium RIFOXYC2_FULL_36_12</name>
    <dbReference type="NCBI Taxonomy" id="1798002"/>
    <lineage>
        <taxon>Bacteria</taxon>
        <taxon>Candidatus Falkowiibacteriota</taxon>
    </lineage>
</organism>
<gene>
    <name evidence="1" type="ORF">A2478_00440</name>
</gene>
<dbReference type="STRING" id="1798002.A2478_00440"/>
<protein>
    <submittedName>
        <fullName evidence="1">Uncharacterized protein</fullName>
    </submittedName>
</protein>
<sequence>MIKLGYMKIDNKAFRLAVMIIEHQKLLKKREDKKIPIIDFYNQAKREVFVSVLGVLTEDEFKKWSARVKAVLPDARQYLNEESEAKEQLAELKRSDFVAGAVQNEMFHRNRLQ</sequence>
<reference evidence="1 2" key="1">
    <citation type="journal article" date="2016" name="Nat. Commun.">
        <title>Thousands of microbial genomes shed light on interconnected biogeochemical processes in an aquifer system.</title>
        <authorList>
            <person name="Anantharaman K."/>
            <person name="Brown C.T."/>
            <person name="Hug L.A."/>
            <person name="Sharon I."/>
            <person name="Castelle C.J."/>
            <person name="Probst A.J."/>
            <person name="Thomas B.C."/>
            <person name="Singh A."/>
            <person name="Wilkins M.J."/>
            <person name="Karaoz U."/>
            <person name="Brodie E.L."/>
            <person name="Williams K.H."/>
            <person name="Hubbard S.S."/>
            <person name="Banfield J.F."/>
        </authorList>
    </citation>
    <scope>NUCLEOTIDE SEQUENCE [LARGE SCALE GENOMIC DNA]</scope>
</reference>
<dbReference type="EMBL" id="MFGJ01000008">
    <property type="protein sequence ID" value="OGF30904.1"/>
    <property type="molecule type" value="Genomic_DNA"/>
</dbReference>